<protein>
    <submittedName>
        <fullName evidence="2">Uncharacterized protein</fullName>
    </submittedName>
</protein>
<feature type="compositionally biased region" description="Basic and acidic residues" evidence="1">
    <location>
        <begin position="78"/>
        <end position="88"/>
    </location>
</feature>
<dbReference type="PANTHER" id="PTHR33836">
    <property type="entry name" value="LOW-TEMPERATURE-INDUCED 65 KDA PROTEIN-RELATED"/>
    <property type="match status" value="1"/>
</dbReference>
<reference evidence="2 3" key="2">
    <citation type="journal article" date="2017" name="Front. Plant Sci.">
        <title>Gene Classification and Mining of Molecular Markers Useful in Red Clover (Trifolium pratense) Breeding.</title>
        <authorList>
            <person name="Istvanek J."/>
            <person name="Dluhosova J."/>
            <person name="Dluhos P."/>
            <person name="Patkova L."/>
            <person name="Nedelnik J."/>
            <person name="Repkova J."/>
        </authorList>
    </citation>
    <scope>NUCLEOTIDE SEQUENCE [LARGE SCALE GENOMIC DNA]</scope>
    <source>
        <strain evidence="3">cv. Tatra</strain>
        <tissue evidence="2">Young leaves</tissue>
    </source>
</reference>
<organism evidence="2 3">
    <name type="scientific">Trifolium pratense</name>
    <name type="common">Red clover</name>
    <dbReference type="NCBI Taxonomy" id="57577"/>
    <lineage>
        <taxon>Eukaryota</taxon>
        <taxon>Viridiplantae</taxon>
        <taxon>Streptophyta</taxon>
        <taxon>Embryophyta</taxon>
        <taxon>Tracheophyta</taxon>
        <taxon>Spermatophyta</taxon>
        <taxon>Magnoliopsida</taxon>
        <taxon>eudicotyledons</taxon>
        <taxon>Gunneridae</taxon>
        <taxon>Pentapetalae</taxon>
        <taxon>rosids</taxon>
        <taxon>fabids</taxon>
        <taxon>Fabales</taxon>
        <taxon>Fabaceae</taxon>
        <taxon>Papilionoideae</taxon>
        <taxon>50 kb inversion clade</taxon>
        <taxon>NPAAA clade</taxon>
        <taxon>Hologalegina</taxon>
        <taxon>IRL clade</taxon>
        <taxon>Trifolieae</taxon>
        <taxon>Trifolium</taxon>
    </lineage>
</organism>
<proteinExistence type="predicted"/>
<dbReference type="AlphaFoldDB" id="A0A2K3LJ81"/>
<gene>
    <name evidence="2" type="ORF">L195_g034565</name>
</gene>
<feature type="region of interest" description="Disordered" evidence="1">
    <location>
        <begin position="1"/>
        <end position="23"/>
    </location>
</feature>
<dbReference type="EMBL" id="ASHM01034383">
    <property type="protein sequence ID" value="PNX78587.1"/>
    <property type="molecule type" value="Genomic_DNA"/>
</dbReference>
<reference evidence="2 3" key="1">
    <citation type="journal article" date="2014" name="Am. J. Bot.">
        <title>Genome assembly and annotation for red clover (Trifolium pratense; Fabaceae).</title>
        <authorList>
            <person name="Istvanek J."/>
            <person name="Jaros M."/>
            <person name="Krenek A."/>
            <person name="Repkova J."/>
        </authorList>
    </citation>
    <scope>NUCLEOTIDE SEQUENCE [LARGE SCALE GENOMIC DNA]</scope>
    <source>
        <strain evidence="3">cv. Tatra</strain>
        <tissue evidence="2">Young leaves</tissue>
    </source>
</reference>
<feature type="compositionally biased region" description="Polar residues" evidence="1">
    <location>
        <begin position="58"/>
        <end position="76"/>
    </location>
</feature>
<dbReference type="PANTHER" id="PTHR33836:SF1">
    <property type="entry name" value="LOW-TEMPERATURE-INDUCED 65 KDA PROTEIN-RELATED"/>
    <property type="match status" value="1"/>
</dbReference>
<sequence>EGRKVERPRGKVTESEEVKRRLGGWDEEVKEGDFGKGMVDMVKGVVGSWFEKPEENESTQGDLSKNTSGEVGQVHQTAGERRLHESTN</sequence>
<evidence type="ECO:0000313" key="2">
    <source>
        <dbReference type="EMBL" id="PNX78587.1"/>
    </source>
</evidence>
<accession>A0A2K3LJ81</accession>
<comment type="caution">
    <text evidence="2">The sequence shown here is derived from an EMBL/GenBank/DDBJ whole genome shotgun (WGS) entry which is preliminary data.</text>
</comment>
<name>A0A2K3LJ81_TRIPR</name>
<feature type="region of interest" description="Disordered" evidence="1">
    <location>
        <begin position="50"/>
        <end position="88"/>
    </location>
</feature>
<evidence type="ECO:0000313" key="3">
    <source>
        <dbReference type="Proteomes" id="UP000236291"/>
    </source>
</evidence>
<feature type="non-terminal residue" evidence="2">
    <location>
        <position position="1"/>
    </location>
</feature>
<dbReference type="InterPro" id="IPR037491">
    <property type="entry name" value="LTI78/LTI65"/>
</dbReference>
<evidence type="ECO:0000256" key="1">
    <source>
        <dbReference type="SAM" id="MobiDB-lite"/>
    </source>
</evidence>
<dbReference type="Proteomes" id="UP000236291">
    <property type="component" value="Unassembled WGS sequence"/>
</dbReference>
<dbReference type="GO" id="GO:0006950">
    <property type="term" value="P:response to stress"/>
    <property type="evidence" value="ECO:0007669"/>
    <property type="project" value="TreeGrafter"/>
</dbReference>
<dbReference type="GO" id="GO:0009737">
    <property type="term" value="P:response to abscisic acid"/>
    <property type="evidence" value="ECO:0007669"/>
    <property type="project" value="InterPro"/>
</dbReference>